<feature type="transmembrane region" description="Helical" evidence="2">
    <location>
        <begin position="70"/>
        <end position="91"/>
    </location>
</feature>
<keyword evidence="2" id="KW-0472">Membrane</keyword>
<evidence type="ECO:0000313" key="5">
    <source>
        <dbReference type="EMBL" id="SPQ98820.1"/>
    </source>
</evidence>
<dbReference type="AlphaFoldDB" id="A0A0G4J3V6"/>
<organism evidence="4 6">
    <name type="scientific">Plasmodiophora brassicae</name>
    <name type="common">Clubroot disease agent</name>
    <dbReference type="NCBI Taxonomy" id="37360"/>
    <lineage>
        <taxon>Eukaryota</taxon>
        <taxon>Sar</taxon>
        <taxon>Rhizaria</taxon>
        <taxon>Endomyxa</taxon>
        <taxon>Phytomyxea</taxon>
        <taxon>Plasmodiophorida</taxon>
        <taxon>Plasmodiophoridae</taxon>
        <taxon>Plasmodiophora</taxon>
    </lineage>
</organism>
<evidence type="ECO:0000259" key="3">
    <source>
        <dbReference type="Pfam" id="PF24802"/>
    </source>
</evidence>
<keyword evidence="2" id="KW-0812">Transmembrane</keyword>
<feature type="transmembrane region" description="Helical" evidence="2">
    <location>
        <begin position="186"/>
        <end position="205"/>
    </location>
</feature>
<feature type="domain" description="DUF7703" evidence="3">
    <location>
        <begin position="12"/>
        <end position="237"/>
    </location>
</feature>
<keyword evidence="6" id="KW-1185">Reference proteome</keyword>
<dbReference type="Pfam" id="PF24802">
    <property type="entry name" value="DUF7703"/>
    <property type="match status" value="1"/>
</dbReference>
<evidence type="ECO:0000256" key="2">
    <source>
        <dbReference type="SAM" id="Phobius"/>
    </source>
</evidence>
<dbReference type="Proteomes" id="UP000290189">
    <property type="component" value="Unassembled WGS sequence"/>
</dbReference>
<reference evidence="4 6" key="1">
    <citation type="submission" date="2015-02" db="EMBL/GenBank/DDBJ databases">
        <authorList>
            <person name="Chooi Y.-H."/>
        </authorList>
    </citation>
    <scope>NUCLEOTIDE SEQUENCE [LARGE SCALE GENOMIC DNA]</scope>
    <source>
        <strain evidence="4">E3</strain>
    </source>
</reference>
<feature type="region of interest" description="Disordered" evidence="1">
    <location>
        <begin position="250"/>
        <end position="294"/>
    </location>
</feature>
<geneLocation type="mitochondrion" evidence="5"/>
<keyword evidence="2" id="KW-1133">Transmembrane helix</keyword>
<feature type="transmembrane region" description="Helical" evidence="2">
    <location>
        <begin position="140"/>
        <end position="166"/>
    </location>
</feature>
<dbReference type="EMBL" id="CDSF01000122">
    <property type="protein sequence ID" value="CEP01961.1"/>
    <property type="molecule type" value="Genomic_DNA"/>
</dbReference>
<evidence type="ECO:0000313" key="4">
    <source>
        <dbReference type="EMBL" id="CEP01961.1"/>
    </source>
</evidence>
<dbReference type="InterPro" id="IPR056120">
    <property type="entry name" value="DUF7703"/>
</dbReference>
<keyword evidence="5" id="KW-0496">Mitochondrion</keyword>
<evidence type="ECO:0000256" key="1">
    <source>
        <dbReference type="SAM" id="MobiDB-lite"/>
    </source>
</evidence>
<protein>
    <recommendedName>
        <fullName evidence="3">DUF7703 domain-containing protein</fullName>
    </recommendedName>
</protein>
<evidence type="ECO:0000313" key="6">
    <source>
        <dbReference type="Proteomes" id="UP000039324"/>
    </source>
</evidence>
<evidence type="ECO:0000313" key="7">
    <source>
        <dbReference type="Proteomes" id="UP000290189"/>
    </source>
</evidence>
<dbReference type="EMBL" id="OVEO01000010">
    <property type="protein sequence ID" value="SPQ98820.1"/>
    <property type="molecule type" value="Genomic_DNA"/>
</dbReference>
<gene>
    <name evidence="4" type="ORF">PBRA_002226</name>
    <name evidence="5" type="ORF">PLBR_LOCUS6035</name>
</gene>
<dbReference type="PANTHER" id="PTHR37013">
    <property type="entry name" value="INTEGRAL MEMBRANE PROTEIN (AFU_ORTHOLOGUE AFUA_1G05950)-RELATED"/>
    <property type="match status" value="1"/>
</dbReference>
<dbReference type="STRING" id="37360.A0A0G4J3V6"/>
<accession>A0A0G4J3V6</accession>
<reference evidence="5 7" key="2">
    <citation type="submission" date="2018-03" db="EMBL/GenBank/DDBJ databases">
        <authorList>
            <person name="Fogelqvist J."/>
        </authorList>
    </citation>
    <scope>NUCLEOTIDE SEQUENCE [LARGE SCALE GENOMIC DNA]</scope>
</reference>
<sequence>MDPVLETFQVVTGAIAIYNSCETFGLIFSTFKSYKTLYFWSLVGASLGDFLFAIGFLDLFFGWYVGNSTIYRPLIVLTIGWYGMVTGFSIVMYSRLSIIGVERDVIRRIRYFIIYNVVFSHFPTTVFTFGANVIGTPFWVIGYSIIEKIQMTMFAIQEVMLGAMYLHYTRKMRYDKKITPIVRHTLYANMFVLVLDIAMLLTEYINLYSYQIMLKTVVYSVKLKMEFYILNILTSQLKSNTSAPKVSITGTISKQPRHAGEASKRPVLQAGGVDKAGGTSSSETPAGVVVTPQE</sequence>
<feature type="transmembrane region" description="Helical" evidence="2">
    <location>
        <begin position="37"/>
        <end position="64"/>
    </location>
</feature>
<proteinExistence type="predicted"/>
<feature type="transmembrane region" description="Helical" evidence="2">
    <location>
        <begin position="112"/>
        <end position="134"/>
    </location>
</feature>
<dbReference type="PANTHER" id="PTHR37013:SF3">
    <property type="entry name" value="INTEGRAL MEMBRANE PROTEIN (AFU_ORTHOLOGUE AFUA_1G05950)"/>
    <property type="match status" value="1"/>
</dbReference>
<name>A0A0G4J3V6_PLABS</name>
<dbReference type="OrthoDB" id="405906at2759"/>
<dbReference type="Proteomes" id="UP000039324">
    <property type="component" value="Unassembled WGS sequence"/>
</dbReference>